<dbReference type="EMBL" id="SMOL01000597">
    <property type="protein sequence ID" value="KAB2604636.1"/>
    <property type="molecule type" value="Genomic_DNA"/>
</dbReference>
<comment type="caution">
    <text evidence="1">The sequence shown here is derived from an EMBL/GenBank/DDBJ whole genome shotgun (WGS) entry which is preliminary data.</text>
</comment>
<accession>A0A5N5FNE8</accession>
<dbReference type="GO" id="GO:0003677">
    <property type="term" value="F:DNA binding"/>
    <property type="evidence" value="ECO:0007669"/>
    <property type="project" value="UniProtKB-KW"/>
</dbReference>
<organism evidence="1 2">
    <name type="scientific">Pyrus ussuriensis x Pyrus communis</name>
    <dbReference type="NCBI Taxonomy" id="2448454"/>
    <lineage>
        <taxon>Eukaryota</taxon>
        <taxon>Viridiplantae</taxon>
        <taxon>Streptophyta</taxon>
        <taxon>Embryophyta</taxon>
        <taxon>Tracheophyta</taxon>
        <taxon>Spermatophyta</taxon>
        <taxon>Magnoliopsida</taxon>
        <taxon>eudicotyledons</taxon>
        <taxon>Gunneridae</taxon>
        <taxon>Pentapetalae</taxon>
        <taxon>rosids</taxon>
        <taxon>fabids</taxon>
        <taxon>Rosales</taxon>
        <taxon>Rosaceae</taxon>
        <taxon>Amygdaloideae</taxon>
        <taxon>Maleae</taxon>
        <taxon>Pyrus</taxon>
    </lineage>
</organism>
<proteinExistence type="predicted"/>
<reference evidence="1 2" key="2">
    <citation type="submission" date="2019-11" db="EMBL/GenBank/DDBJ databases">
        <title>A de novo genome assembly of a pear dwarfing rootstock.</title>
        <authorList>
            <person name="Wang F."/>
            <person name="Wang J."/>
            <person name="Li S."/>
            <person name="Zhang Y."/>
            <person name="Fang M."/>
            <person name="Ma L."/>
            <person name="Zhao Y."/>
            <person name="Jiang S."/>
        </authorList>
    </citation>
    <scope>NUCLEOTIDE SEQUENCE [LARGE SCALE GENOMIC DNA]</scope>
    <source>
        <strain evidence="1">S2</strain>
        <tissue evidence="1">Leaf</tissue>
    </source>
</reference>
<keyword evidence="1" id="KW-0238">DNA-binding</keyword>
<protein>
    <submittedName>
        <fullName evidence="1">Replication protein A 70 kDa DNA-binding subunit C-like</fullName>
    </submittedName>
</protein>
<keyword evidence="2" id="KW-1185">Reference proteome</keyword>
<dbReference type="Proteomes" id="UP000327157">
    <property type="component" value="Unassembled WGS sequence"/>
</dbReference>
<evidence type="ECO:0000313" key="1">
    <source>
        <dbReference type="EMBL" id="KAB2604636.1"/>
    </source>
</evidence>
<name>A0A5N5FNE8_9ROSA</name>
<evidence type="ECO:0000313" key="2">
    <source>
        <dbReference type="Proteomes" id="UP000327157"/>
    </source>
</evidence>
<reference evidence="1 2" key="1">
    <citation type="submission" date="2019-09" db="EMBL/GenBank/DDBJ databases">
        <authorList>
            <person name="Ou C."/>
        </authorList>
    </citation>
    <scope>NUCLEOTIDE SEQUENCE [LARGE SCALE GENOMIC DNA]</scope>
    <source>
        <strain evidence="1">S2</strain>
        <tissue evidence="1">Leaf</tissue>
    </source>
</reference>
<sequence>MLPPSNQANEADILQTGKKVTIEELGYLDPDLYKNNTFLCKVSIKRYNTRYEWWYKMFLVLEDETNEINALIIGKSGEKVGMACKDLVFNQGLADQKYIQPTTPQSISREIAISFTTISSSTAPIQTTGESHKRKGELISEADVQDFDQVPIKLLKKKNSP</sequence>
<gene>
    <name evidence="1" type="ORF">D8674_037956</name>
</gene>
<dbReference type="AlphaFoldDB" id="A0A5N5FNE8"/>